<dbReference type="InterPro" id="IPR011701">
    <property type="entry name" value="MFS"/>
</dbReference>
<protein>
    <submittedName>
        <fullName evidence="8">MFS transporter</fullName>
    </submittedName>
</protein>
<dbReference type="PROSITE" id="PS50850">
    <property type="entry name" value="MFS"/>
    <property type="match status" value="1"/>
</dbReference>
<feature type="transmembrane region" description="Helical" evidence="6">
    <location>
        <begin position="253"/>
        <end position="274"/>
    </location>
</feature>
<feature type="transmembrane region" description="Helical" evidence="6">
    <location>
        <begin position="80"/>
        <end position="99"/>
    </location>
</feature>
<feature type="transmembrane region" description="Helical" evidence="6">
    <location>
        <begin position="105"/>
        <end position="126"/>
    </location>
</feature>
<feature type="transmembrane region" description="Helical" evidence="6">
    <location>
        <begin position="187"/>
        <end position="207"/>
    </location>
</feature>
<dbReference type="GO" id="GO:0016020">
    <property type="term" value="C:membrane"/>
    <property type="evidence" value="ECO:0007669"/>
    <property type="project" value="UniProtKB-SubCell"/>
</dbReference>
<dbReference type="Gene3D" id="1.20.1250.20">
    <property type="entry name" value="MFS general substrate transporter like domains"/>
    <property type="match status" value="1"/>
</dbReference>
<evidence type="ECO:0000256" key="5">
    <source>
        <dbReference type="ARBA" id="ARBA00023136"/>
    </source>
</evidence>
<accession>A0A316R136</accession>
<dbReference type="Proteomes" id="UP000262954">
    <property type="component" value="Unassembled WGS sequence"/>
</dbReference>
<gene>
    <name evidence="8" type="ORF">DDY73_02240</name>
</gene>
<evidence type="ECO:0000256" key="3">
    <source>
        <dbReference type="ARBA" id="ARBA00022692"/>
    </source>
</evidence>
<feature type="transmembrane region" description="Helical" evidence="6">
    <location>
        <begin position="325"/>
        <end position="343"/>
    </location>
</feature>
<evidence type="ECO:0000256" key="1">
    <source>
        <dbReference type="ARBA" id="ARBA00004141"/>
    </source>
</evidence>
<sequence>MKHPRLSLPQIWNMSFGFLGIQFGFALQNANASRILQTFGANVEHLSWFWLAAPLTGMIIQPIIGYYSDRTWTRLGRRKPYFLAGAILTSVALVFMPNSGSLSGLIPPMFIGAGMLMIMDASINVAMEPFRALVADLLPSEQRTLGFSIQTFLIGVGAVVASWFPYILANWLGISGTAEAGKVPDNVIFSFYIGAAVLLGTVLWTIFHTQEYPPEIHTRFNHENTTETAEKKGFFNIFQDIIHMPKTMAQLGIVQFFSWFGLFSMWVYTTPAVADRFFGTTDPSSNAFQEAGNWVGVLFGIYNAVAMFFALFLPVIAKYIGRRGTHALALVCGGLGLLSFEIFTDAHMLVWSMIGIGIAWSSILAMPYAILAGAIPVSRMGVYMGIFNFFITIPQIINGIFNGFIVEHIYNREAIYALSTAGIFLLIAALSVFFVKDKS</sequence>
<feature type="domain" description="Major facilitator superfamily (MFS) profile" evidence="7">
    <location>
        <begin position="247"/>
        <end position="439"/>
    </location>
</feature>
<dbReference type="EMBL" id="DNWC01000034">
    <property type="protein sequence ID" value="HBJ07802.1"/>
    <property type="molecule type" value="Genomic_DNA"/>
</dbReference>
<evidence type="ECO:0000313" key="9">
    <source>
        <dbReference type="Proteomes" id="UP000262954"/>
    </source>
</evidence>
<comment type="subcellular location">
    <subcellularLocation>
        <location evidence="1">Membrane</location>
        <topology evidence="1">Multi-pass membrane protein</topology>
    </subcellularLocation>
</comment>
<dbReference type="InterPro" id="IPR020846">
    <property type="entry name" value="MFS_dom"/>
</dbReference>
<dbReference type="Pfam" id="PF07690">
    <property type="entry name" value="MFS_1"/>
    <property type="match status" value="1"/>
</dbReference>
<keyword evidence="5 6" id="KW-0472">Membrane</keyword>
<comment type="caution">
    <text evidence="8">The sequence shown here is derived from an EMBL/GenBank/DDBJ whole genome shotgun (WGS) entry which is preliminary data.</text>
</comment>
<dbReference type="SUPFAM" id="SSF103473">
    <property type="entry name" value="MFS general substrate transporter"/>
    <property type="match status" value="1"/>
</dbReference>
<dbReference type="InterPro" id="IPR036259">
    <property type="entry name" value="MFS_trans_sf"/>
</dbReference>
<dbReference type="AlphaFoldDB" id="A0A316R136"/>
<evidence type="ECO:0000259" key="7">
    <source>
        <dbReference type="PROSITE" id="PS50850"/>
    </source>
</evidence>
<feature type="transmembrane region" description="Helical" evidence="6">
    <location>
        <begin position="414"/>
        <end position="435"/>
    </location>
</feature>
<dbReference type="PANTHER" id="PTHR19432">
    <property type="entry name" value="SUGAR TRANSPORTER"/>
    <property type="match status" value="1"/>
</dbReference>
<feature type="transmembrane region" description="Helical" evidence="6">
    <location>
        <begin position="349"/>
        <end position="370"/>
    </location>
</feature>
<evidence type="ECO:0000256" key="2">
    <source>
        <dbReference type="ARBA" id="ARBA00022448"/>
    </source>
</evidence>
<name>A0A316R136_9BACT</name>
<keyword evidence="3 6" id="KW-0812">Transmembrane</keyword>
<feature type="transmembrane region" description="Helical" evidence="6">
    <location>
        <begin position="382"/>
        <end position="402"/>
    </location>
</feature>
<feature type="transmembrane region" description="Helical" evidence="6">
    <location>
        <begin position="147"/>
        <end position="167"/>
    </location>
</feature>
<evidence type="ECO:0000313" key="8">
    <source>
        <dbReference type="EMBL" id="HBJ07802.1"/>
    </source>
</evidence>
<keyword evidence="2" id="KW-0813">Transport</keyword>
<organism evidence="8 9">
    <name type="scientific">Coprobacter fastidiosus</name>
    <dbReference type="NCBI Taxonomy" id="1099853"/>
    <lineage>
        <taxon>Bacteria</taxon>
        <taxon>Pseudomonadati</taxon>
        <taxon>Bacteroidota</taxon>
        <taxon>Bacteroidia</taxon>
        <taxon>Bacteroidales</taxon>
        <taxon>Barnesiellaceae</taxon>
        <taxon>Coprobacter</taxon>
    </lineage>
</organism>
<feature type="transmembrane region" description="Helical" evidence="6">
    <location>
        <begin position="294"/>
        <end position="313"/>
    </location>
</feature>
<proteinExistence type="predicted"/>
<evidence type="ECO:0000256" key="6">
    <source>
        <dbReference type="SAM" id="Phobius"/>
    </source>
</evidence>
<dbReference type="RefSeq" id="WP_022389718.1">
    <property type="nucleotide sequence ID" value="NZ_CAUAJF010000067.1"/>
</dbReference>
<feature type="transmembrane region" description="Helical" evidence="6">
    <location>
        <begin position="48"/>
        <end position="68"/>
    </location>
</feature>
<dbReference type="PANTHER" id="PTHR19432:SF35">
    <property type="entry name" value="SOLUTE CARRIER FAMILY 45 MEMBER 3 ISOFORM X1"/>
    <property type="match status" value="1"/>
</dbReference>
<keyword evidence="4 6" id="KW-1133">Transmembrane helix</keyword>
<evidence type="ECO:0000256" key="4">
    <source>
        <dbReference type="ARBA" id="ARBA00022989"/>
    </source>
</evidence>
<dbReference type="GO" id="GO:0022857">
    <property type="term" value="F:transmembrane transporter activity"/>
    <property type="evidence" value="ECO:0007669"/>
    <property type="project" value="InterPro"/>
</dbReference>
<reference evidence="8 9" key="1">
    <citation type="journal article" date="2018" name="Nat. Biotechnol.">
        <title>A standardized bacterial taxonomy based on genome phylogeny substantially revises the tree of life.</title>
        <authorList>
            <person name="Parks D.H."/>
            <person name="Chuvochina M."/>
            <person name="Waite D.W."/>
            <person name="Rinke C."/>
            <person name="Skarshewski A."/>
            <person name="Chaumeil P.A."/>
            <person name="Hugenholtz P."/>
        </authorList>
    </citation>
    <scope>NUCLEOTIDE SEQUENCE [LARGE SCALE GENOMIC DNA]</scope>
    <source>
        <strain evidence="8">UBA11482</strain>
    </source>
</reference>